<sequence length="276" mass="28772">MTLLHNIMTVSFVTLAVFQPGSANAADCTDKEQSTIDSVYTELTKSTTCADLISNSDTTSLDYCNNSDCIAKLSATVDQLPDCTGDDEIDRKTGLQAIVTYCADVTKVMGQSASGAGSDIVSSASSGVLAVCVLVAQLSVALYFFAGMFANAADCTDKEQSTIDSVYNELTKSTTCADLISNSDTTSLDYCNNSDCIAKLSATVDQLPDCTGDDEIDRKTGLQAIVTYCADWPITFVTSASGAGSDIVSSASSGVLAVCVLVAQLSVALYFFAGML</sequence>
<dbReference type="GO" id="GO:0005576">
    <property type="term" value="C:extracellular region"/>
    <property type="evidence" value="ECO:0007669"/>
    <property type="project" value="InterPro"/>
</dbReference>
<feature type="transmembrane region" description="Helical" evidence="1">
    <location>
        <begin position="254"/>
        <end position="273"/>
    </location>
</feature>
<feature type="chain" id="PRO_5019001764" description="Elicitin-like protein" evidence="2">
    <location>
        <begin position="26"/>
        <end position="276"/>
    </location>
</feature>
<feature type="signal peptide" evidence="2">
    <location>
        <begin position="1"/>
        <end position="25"/>
    </location>
</feature>
<gene>
    <name evidence="3" type="ORF">DD237_008457</name>
</gene>
<dbReference type="Proteomes" id="UP000286097">
    <property type="component" value="Unassembled WGS sequence"/>
</dbReference>
<evidence type="ECO:0008006" key="5">
    <source>
        <dbReference type="Google" id="ProtNLM"/>
    </source>
</evidence>
<accession>A0A425C3R6</accession>
<reference evidence="3 4" key="1">
    <citation type="submission" date="2018-06" db="EMBL/GenBank/DDBJ databases">
        <title>Comparative genomics of downy mildews reveals potential adaptations to biotrophy.</title>
        <authorList>
            <person name="Fletcher K."/>
            <person name="Klosterman S.J."/>
            <person name="Derevnina L."/>
            <person name="Martin F."/>
            <person name="Koike S."/>
            <person name="Reyes Chin-Wo S."/>
            <person name="Mou B."/>
            <person name="Michelmore R."/>
        </authorList>
    </citation>
    <scope>NUCLEOTIDE SEQUENCE [LARGE SCALE GENOMIC DNA]</scope>
    <source>
        <strain evidence="3 4">R13</strain>
    </source>
</reference>
<evidence type="ECO:0000256" key="2">
    <source>
        <dbReference type="SAM" id="SignalP"/>
    </source>
</evidence>
<organism evidence="3 4">
    <name type="scientific">Peronospora effusa</name>
    <dbReference type="NCBI Taxonomy" id="542832"/>
    <lineage>
        <taxon>Eukaryota</taxon>
        <taxon>Sar</taxon>
        <taxon>Stramenopiles</taxon>
        <taxon>Oomycota</taxon>
        <taxon>Peronosporomycetes</taxon>
        <taxon>Peronosporales</taxon>
        <taxon>Peronosporaceae</taxon>
        <taxon>Peronospora</taxon>
    </lineage>
</organism>
<keyword evidence="1" id="KW-0472">Membrane</keyword>
<keyword evidence="2" id="KW-0732">Signal</keyword>
<protein>
    <recommendedName>
        <fullName evidence="5">Elicitin-like protein</fullName>
    </recommendedName>
</protein>
<keyword evidence="1" id="KW-1133">Transmembrane helix</keyword>
<dbReference type="VEuPathDB" id="FungiDB:DD237_008457"/>
<dbReference type="SMART" id="SM01187">
    <property type="entry name" value="Elicitin"/>
    <property type="match status" value="2"/>
</dbReference>
<comment type="caution">
    <text evidence="3">The sequence shown here is derived from an EMBL/GenBank/DDBJ whole genome shotgun (WGS) entry which is preliminary data.</text>
</comment>
<name>A0A425C3R6_9STRA</name>
<dbReference type="EMBL" id="QKXF01000401">
    <property type="protein sequence ID" value="RQM11665.1"/>
    <property type="molecule type" value="Genomic_DNA"/>
</dbReference>
<proteinExistence type="predicted"/>
<keyword evidence="1" id="KW-0812">Transmembrane</keyword>
<evidence type="ECO:0000313" key="3">
    <source>
        <dbReference type="EMBL" id="RQM11665.1"/>
    </source>
</evidence>
<dbReference type="AlphaFoldDB" id="A0A425C3R6"/>
<evidence type="ECO:0000313" key="4">
    <source>
        <dbReference type="Proteomes" id="UP000286097"/>
    </source>
</evidence>
<dbReference type="InterPro" id="IPR002200">
    <property type="entry name" value="Elicitin"/>
</dbReference>
<evidence type="ECO:0000256" key="1">
    <source>
        <dbReference type="SAM" id="Phobius"/>
    </source>
</evidence>